<name>I5B7H1_9BACT</name>
<organism evidence="2 3">
    <name type="scientific">Desulfobacter postgatei 2ac9</name>
    <dbReference type="NCBI Taxonomy" id="879212"/>
    <lineage>
        <taxon>Bacteria</taxon>
        <taxon>Pseudomonadati</taxon>
        <taxon>Thermodesulfobacteriota</taxon>
        <taxon>Desulfobacteria</taxon>
        <taxon>Desulfobacterales</taxon>
        <taxon>Desulfobacteraceae</taxon>
        <taxon>Desulfobacter</taxon>
    </lineage>
</organism>
<dbReference type="OrthoDB" id="9796131at2"/>
<evidence type="ECO:0000313" key="2">
    <source>
        <dbReference type="EMBL" id="EIM65434.1"/>
    </source>
</evidence>
<protein>
    <submittedName>
        <fullName evidence="2">Baseplate J-like protein</fullName>
    </submittedName>
</protein>
<dbReference type="NCBIfam" id="TIGR02243">
    <property type="entry name" value="putative baseplate assembly protein"/>
    <property type="match status" value="1"/>
</dbReference>
<feature type="region of interest" description="Disordered" evidence="1">
    <location>
        <begin position="706"/>
        <end position="725"/>
    </location>
</feature>
<reference evidence="2 3" key="2">
    <citation type="submission" date="2012-02" db="EMBL/GenBank/DDBJ databases">
        <title>Improved High-Quality Draft sequence of Desulfobacter postgatei 2ac9.</title>
        <authorList>
            <consortium name="US DOE Joint Genome Institute"/>
            <person name="Lucas S."/>
            <person name="Han J."/>
            <person name="Lapidus A."/>
            <person name="Cheng J.-F."/>
            <person name="Goodwin L."/>
            <person name="Pitluck S."/>
            <person name="Peters L."/>
            <person name="Ovchinnikova G."/>
            <person name="Held B."/>
            <person name="Detter J.C."/>
            <person name="Han C."/>
            <person name="Tapia R."/>
            <person name="Land M."/>
            <person name="Hauser L."/>
            <person name="Kyrpides N."/>
            <person name="Ivanova N."/>
            <person name="Pagani I."/>
            <person name="Orellana R."/>
            <person name="Lovley D."/>
            <person name="Woyke T."/>
        </authorList>
    </citation>
    <scope>NUCLEOTIDE SEQUENCE [LARGE SCALE GENOMIC DNA]</scope>
    <source>
        <strain evidence="2 3">2ac9</strain>
    </source>
</reference>
<dbReference type="EMBL" id="CM001488">
    <property type="protein sequence ID" value="EIM65434.1"/>
    <property type="molecule type" value="Genomic_DNA"/>
</dbReference>
<dbReference type="Proteomes" id="UP000005778">
    <property type="component" value="Chromosome"/>
</dbReference>
<evidence type="ECO:0000313" key="3">
    <source>
        <dbReference type="Proteomes" id="UP000005778"/>
    </source>
</evidence>
<sequence length="1041" mass="113645">MSDNTPRIDKRTTDDHWNLMVRSPIDIGGNRYPNGLRERFTPGWAAAEDVEKLDLGMVMTRAVTRLMDVLVQRVNQIPKKHKAAFLNLIGIEAKPGSPARAPVTFIPASKTPDGRHISKGTQVATTQTATSPAVIFETDTGFDLSAATLVKAVTITPQDDCYREIEDELVDGGTGAPVLMADASDRDVEHSLYLAHDGFFTLDTSPTITIRFCFSDPGDLYRCYVWEVYEKGIWTGIKEESLRMSTVTPDGYEIRLLSFPGTETSKVVESEAAWIRWRNLDPLTVDSGNLPVITDIKVKAEPNDVVLPPDAAYTNTFAVDLNRDFYPFGERPKQNDAFYISCEEAFTHTDPIQARTITINWKLAPIPGAVDANMQYPDEKATAMISWEYWNGTVWTPILGTLTGNGDFKTPIAEVGETKSLGFPLPEAISPVKVGKEKANWIRARIVRGDFGIDAVTNLSVVDNNVNYTYTDPTYRPPFLSITDFGIEYANAEENAYVAPTAIRCVNNFEVATPGDGAFSPFVPATVAHTEPALYLGYDAVFGNRPISQLLEVVSPSPSLLSAEQGDDAPVLIWEYLDTDDSWQRLDVEENSAGLANTATLQFVAPEDMGVGSRFGETAAWIRARLVRGVFSQPRRLINVHTNTVWADSIRTVKAELVGSGTGQLSQTLYLSQSPVLEGEQILIREASRPAEDALAGMAEEEAERARQLGVSPSPVIPEQPEGEDGTWVRWQPVANFRFSSPTSRHYVIDRVTGQLTFGAMPDEPQFQALPLPLGRNNVVAQVYRANGGEDGNRPKDTIVQLKSALPFVAAVRNPIPAAGGAPPETLEKTLARGPATLKHRNRAVTPDDYSALAKEASAEVALVRTLPITNPAGKRELGAVTVMIVPQSEDRRPAPSAELLGSVRRYLSWRAPETANHRLYLIGPTYTSVAVTVIFVPADPAEANLVICRVVADLDQYLHPLKGGPENAGWTFGNQLYLSNIYARIEAVEGVDFVVTASFESDPSATVIDIPPNQLVSSGVHRVVAVSQAEAVRIGTAEGA</sequence>
<evidence type="ECO:0000256" key="1">
    <source>
        <dbReference type="SAM" id="MobiDB-lite"/>
    </source>
</evidence>
<dbReference type="HOGENOM" id="CLU_007726_0_0_7"/>
<dbReference type="InterPro" id="IPR011749">
    <property type="entry name" value="CHP02243"/>
</dbReference>
<proteinExistence type="predicted"/>
<accession>I5B7H1</accession>
<dbReference type="RefSeq" id="WP_004075631.1">
    <property type="nucleotide sequence ID" value="NZ_CM001488.1"/>
</dbReference>
<reference evidence="2 3" key="1">
    <citation type="submission" date="2011-09" db="EMBL/GenBank/DDBJ databases">
        <authorList>
            <consortium name="US DOE Joint Genome Institute (JGI-PGF)"/>
            <person name="Lucas S."/>
            <person name="Han J."/>
            <person name="Lapidus A."/>
            <person name="Cheng J.-F."/>
            <person name="Goodwin L."/>
            <person name="Pitluck S."/>
            <person name="Peters L."/>
            <person name="Land M.L."/>
            <person name="Hauser L."/>
            <person name="Orellana R."/>
            <person name="Lovley D."/>
            <person name="Woyke T.J."/>
        </authorList>
    </citation>
    <scope>NUCLEOTIDE SEQUENCE [LARGE SCALE GENOMIC DNA]</scope>
    <source>
        <strain evidence="2 3">2ac9</strain>
    </source>
</reference>
<keyword evidence="3" id="KW-1185">Reference proteome</keyword>
<dbReference type="STRING" id="879212.DespoDRAFT_03694"/>
<dbReference type="eggNOG" id="COG3299">
    <property type="taxonomic scope" value="Bacteria"/>
</dbReference>
<gene>
    <name evidence="2" type="ORF">DespoDRAFT_03694</name>
</gene>
<dbReference type="AlphaFoldDB" id="I5B7H1"/>